<dbReference type="PROSITE" id="PS50893">
    <property type="entry name" value="ABC_TRANSPORTER_2"/>
    <property type="match status" value="1"/>
</dbReference>
<dbReference type="GO" id="GO:0016887">
    <property type="term" value="F:ATP hydrolysis activity"/>
    <property type="evidence" value="ECO:0007669"/>
    <property type="project" value="InterPro"/>
</dbReference>
<dbReference type="SMART" id="SM00382">
    <property type="entry name" value="AAA"/>
    <property type="match status" value="1"/>
</dbReference>
<comment type="caution">
    <text evidence="5">The sequence shown here is derived from an EMBL/GenBank/DDBJ whole genome shotgun (WGS) entry which is preliminary data.</text>
</comment>
<keyword evidence="1" id="KW-0813">Transport</keyword>
<reference evidence="5 6" key="1">
    <citation type="journal article" date="2019" name="Sci. Transl. Med.">
        <title>Quorum sensing between bacterial species on the skin protects against epidermal injury in atopic dermatitis.</title>
        <authorList>
            <person name="Williams M.R."/>
        </authorList>
    </citation>
    <scope>NUCLEOTIDE SEQUENCE [LARGE SCALE GENOMIC DNA]</scope>
    <source>
        <strain evidence="5 6">E7</strain>
    </source>
</reference>
<dbReference type="InterPro" id="IPR003439">
    <property type="entry name" value="ABC_transporter-like_ATP-bd"/>
</dbReference>
<dbReference type="PANTHER" id="PTHR42939:SF3">
    <property type="entry name" value="ABC TRANSPORTER ATP-BINDING COMPONENT"/>
    <property type="match status" value="1"/>
</dbReference>
<evidence type="ECO:0000256" key="3">
    <source>
        <dbReference type="ARBA" id="ARBA00022840"/>
    </source>
</evidence>
<dbReference type="AlphaFoldDB" id="A0A4Q9W9L7"/>
<organism evidence="5 6">
    <name type="scientific">Staphylococcus lugdunensis</name>
    <dbReference type="NCBI Taxonomy" id="28035"/>
    <lineage>
        <taxon>Bacteria</taxon>
        <taxon>Bacillati</taxon>
        <taxon>Bacillota</taxon>
        <taxon>Bacilli</taxon>
        <taxon>Bacillales</taxon>
        <taxon>Staphylococcaceae</taxon>
        <taxon>Staphylococcus</taxon>
    </lineage>
</organism>
<dbReference type="Pfam" id="PF00005">
    <property type="entry name" value="ABC_tran"/>
    <property type="match status" value="1"/>
</dbReference>
<dbReference type="GO" id="GO:0005524">
    <property type="term" value="F:ATP binding"/>
    <property type="evidence" value="ECO:0007669"/>
    <property type="project" value="UniProtKB-KW"/>
</dbReference>
<evidence type="ECO:0000256" key="1">
    <source>
        <dbReference type="ARBA" id="ARBA00022448"/>
    </source>
</evidence>
<sequence>MNVVELNNVNYKNPSIELKNISFNIPRGFVTGFIGANGSGKTTIIRLIMGLLEASSGTIQLFNRTMDDAPQYIKDKIGFVYSDIYANPDWTIDKLEYYTAPFYNQWDTKCFNDYLRQFHLNKQQKIKMLSSGMKMKLSLALALSHHAELFVFDEPTSGLDPVARNEVLTLIQHELLDEQKTVLMSTHIMSDLEKIADYLVYLKNGEILLTGECDALLAKYDIVKGDAAQLDSELDDLLDYKEIRHTGYLGLTSHGNTFKELFGHDVEVYSPTIEELMIYLDKGQKNNLSVREDSQ</sequence>
<dbReference type="InterPro" id="IPR017871">
    <property type="entry name" value="ABC_transporter-like_CS"/>
</dbReference>
<dbReference type="SUPFAM" id="SSF52540">
    <property type="entry name" value="P-loop containing nucleoside triphosphate hydrolases"/>
    <property type="match status" value="1"/>
</dbReference>
<dbReference type="InterPro" id="IPR027417">
    <property type="entry name" value="P-loop_NTPase"/>
</dbReference>
<name>A0A4Q9W9L7_STALU</name>
<dbReference type="GeneID" id="58091703"/>
<dbReference type="EMBL" id="SCHB01000007">
    <property type="protein sequence ID" value="TBW71609.1"/>
    <property type="molecule type" value="Genomic_DNA"/>
</dbReference>
<evidence type="ECO:0000313" key="5">
    <source>
        <dbReference type="EMBL" id="TBW71609.1"/>
    </source>
</evidence>
<dbReference type="Gene3D" id="3.40.50.300">
    <property type="entry name" value="P-loop containing nucleotide triphosphate hydrolases"/>
    <property type="match status" value="1"/>
</dbReference>
<dbReference type="InterPro" id="IPR003593">
    <property type="entry name" value="AAA+_ATPase"/>
</dbReference>
<dbReference type="NCBIfam" id="NF047565">
    <property type="entry name" value="PSM_export_PmtA"/>
    <property type="match status" value="1"/>
</dbReference>
<gene>
    <name evidence="5" type="ORF">EQ812_10395</name>
</gene>
<accession>A0A4Q9W9L7</accession>
<protein>
    <submittedName>
        <fullName evidence="5">ABC transporter ATP-binding protein</fullName>
    </submittedName>
</protein>
<keyword evidence="2" id="KW-0547">Nucleotide-binding</keyword>
<dbReference type="PROSITE" id="PS00211">
    <property type="entry name" value="ABC_TRANSPORTER_1"/>
    <property type="match status" value="1"/>
</dbReference>
<keyword evidence="3 5" id="KW-0067">ATP-binding</keyword>
<dbReference type="Proteomes" id="UP000293637">
    <property type="component" value="Unassembled WGS sequence"/>
</dbReference>
<dbReference type="CDD" id="cd03230">
    <property type="entry name" value="ABC_DR_subfamily_A"/>
    <property type="match status" value="1"/>
</dbReference>
<evidence type="ECO:0000256" key="2">
    <source>
        <dbReference type="ARBA" id="ARBA00022741"/>
    </source>
</evidence>
<evidence type="ECO:0000313" key="6">
    <source>
        <dbReference type="Proteomes" id="UP000293637"/>
    </source>
</evidence>
<proteinExistence type="predicted"/>
<dbReference type="PANTHER" id="PTHR42939">
    <property type="entry name" value="ABC TRANSPORTER ATP-BINDING PROTEIN ALBC-RELATED"/>
    <property type="match status" value="1"/>
</dbReference>
<feature type="domain" description="ABC transporter" evidence="4">
    <location>
        <begin position="1"/>
        <end position="229"/>
    </location>
</feature>
<dbReference type="InterPro" id="IPR051782">
    <property type="entry name" value="ABC_Transporter_VariousFunc"/>
</dbReference>
<dbReference type="RefSeq" id="WP_002492705.1">
    <property type="nucleotide sequence ID" value="NZ_AP021848.1"/>
</dbReference>
<evidence type="ECO:0000259" key="4">
    <source>
        <dbReference type="PROSITE" id="PS50893"/>
    </source>
</evidence>